<evidence type="ECO:0000256" key="2">
    <source>
        <dbReference type="ARBA" id="ARBA00010088"/>
    </source>
</evidence>
<sequence>MEGQTNIIRLSNGFHVWTRKVGESPIKVLLLHGGPGLTHDYLENFQEYLSPEGIEIYFYEQLGSFYSDQPDQNELWNLECFCDEVEEVRLGLGLSDFYLYGHGWGGMLAIEYALKYGDSLKGLIISSITASTKSFVKSGNESRDALPAEVVEKMKSLEESGGSEGQEYENLYWEYYGKKHICRLDSKPEPVARTEKRINLNVLEPLMGDKEFDVNGALKDWDRWENLNDITSPSLVIAGRHDALYEEDIEEMGRRLPNSRVAYCEEGSLLAMWDDPNAYFKHILSFLQDVEDGKIESQKK</sequence>
<protein>
    <recommendedName>
        <fullName evidence="4 7">Proline iminopeptidase</fullName>
        <shortName evidence="7">PIP</shortName>
        <ecNumber evidence="3 7">3.4.11.5</ecNumber>
    </recommendedName>
    <alternativeName>
        <fullName evidence="6 7">Prolyl aminopeptidase</fullName>
    </alternativeName>
</protein>
<dbReference type="GO" id="GO:0016787">
    <property type="term" value="F:hydrolase activity"/>
    <property type="evidence" value="ECO:0007669"/>
    <property type="project" value="UniProtKB-KW"/>
</dbReference>
<evidence type="ECO:0000313" key="10">
    <source>
        <dbReference type="Proteomes" id="UP001172142"/>
    </source>
</evidence>
<evidence type="ECO:0000256" key="6">
    <source>
        <dbReference type="ARBA" id="ARBA00029605"/>
    </source>
</evidence>
<evidence type="ECO:0000256" key="7">
    <source>
        <dbReference type="PIRNR" id="PIRNR005539"/>
    </source>
</evidence>
<comment type="function">
    <text evidence="7">Releases the N-terminal proline from various substrates.</text>
</comment>
<dbReference type="PIRSF" id="PIRSF005539">
    <property type="entry name" value="Pept_S33_TRI_F1"/>
    <property type="match status" value="1"/>
</dbReference>
<keyword evidence="7" id="KW-0031">Aminopeptidase</keyword>
<gene>
    <name evidence="9" type="ORF">QWY13_16030</name>
</gene>
<dbReference type="EMBL" id="JAUJWU010000005">
    <property type="protein sequence ID" value="MDN7246991.1"/>
    <property type="molecule type" value="Genomic_DNA"/>
</dbReference>
<evidence type="ECO:0000259" key="8">
    <source>
        <dbReference type="Pfam" id="PF00561"/>
    </source>
</evidence>
<keyword evidence="10" id="KW-1185">Reference proteome</keyword>
<comment type="similarity">
    <text evidence="2 7">Belongs to the peptidase S33 family.</text>
</comment>
<dbReference type="InterPro" id="IPR000073">
    <property type="entry name" value="AB_hydrolase_1"/>
</dbReference>
<dbReference type="PRINTS" id="PR00793">
    <property type="entry name" value="PROAMNOPTASE"/>
</dbReference>
<dbReference type="Proteomes" id="UP001172142">
    <property type="component" value="Unassembled WGS sequence"/>
</dbReference>
<comment type="catalytic activity">
    <reaction evidence="1 7">
        <text>Release of N-terminal proline from a peptide.</text>
        <dbReference type="EC" id="3.4.11.5"/>
    </reaction>
</comment>
<evidence type="ECO:0000256" key="4">
    <source>
        <dbReference type="ARBA" id="ARBA00021843"/>
    </source>
</evidence>
<evidence type="ECO:0000256" key="1">
    <source>
        <dbReference type="ARBA" id="ARBA00001585"/>
    </source>
</evidence>
<dbReference type="InterPro" id="IPR002410">
    <property type="entry name" value="Peptidase_S33"/>
</dbReference>
<dbReference type="PANTHER" id="PTHR43798:SF33">
    <property type="entry name" value="HYDROLASE, PUTATIVE (AFU_ORTHOLOGUE AFUA_2G14860)-RELATED"/>
    <property type="match status" value="1"/>
</dbReference>
<dbReference type="SUPFAM" id="SSF53474">
    <property type="entry name" value="alpha/beta-Hydrolases"/>
    <property type="match status" value="1"/>
</dbReference>
<reference evidence="9 10" key="1">
    <citation type="submission" date="2023-07" db="EMBL/GenBank/DDBJ databases">
        <title>Novel species in genus Planococcus.</title>
        <authorList>
            <person name="Ning S."/>
        </authorList>
    </citation>
    <scope>NUCLEOTIDE SEQUENCE [LARGE SCALE GENOMIC DNA]</scope>
    <source>
        <strain evidence="9 10">N017</strain>
    </source>
</reference>
<dbReference type="InterPro" id="IPR029058">
    <property type="entry name" value="AB_hydrolase_fold"/>
</dbReference>
<dbReference type="Gene3D" id="3.40.50.1820">
    <property type="entry name" value="alpha/beta hydrolase"/>
    <property type="match status" value="1"/>
</dbReference>
<comment type="caution">
    <text evidence="9">The sequence shown here is derived from an EMBL/GenBank/DDBJ whole genome shotgun (WGS) entry which is preliminary data.</text>
</comment>
<evidence type="ECO:0000256" key="5">
    <source>
        <dbReference type="ARBA" id="ARBA00022801"/>
    </source>
</evidence>
<name>A0ABT8NGG6_9BACL</name>
<feature type="domain" description="AB hydrolase-1" evidence="8">
    <location>
        <begin position="28"/>
        <end position="258"/>
    </location>
</feature>
<dbReference type="NCBIfam" id="TIGR01250">
    <property type="entry name" value="pro_imino_pep_2"/>
    <property type="match status" value="1"/>
</dbReference>
<dbReference type="RefSeq" id="WP_301857325.1">
    <property type="nucleotide sequence ID" value="NZ_JAUJWU010000005.1"/>
</dbReference>
<dbReference type="Pfam" id="PF00561">
    <property type="entry name" value="Abhydrolase_1"/>
    <property type="match status" value="1"/>
</dbReference>
<dbReference type="EC" id="3.4.11.5" evidence="3 7"/>
<keyword evidence="5 7" id="KW-0378">Hydrolase</keyword>
<keyword evidence="7" id="KW-0645">Protease</keyword>
<evidence type="ECO:0000313" key="9">
    <source>
        <dbReference type="EMBL" id="MDN7246991.1"/>
    </source>
</evidence>
<accession>A0ABT8NGG6</accession>
<proteinExistence type="inferred from homology"/>
<dbReference type="InterPro" id="IPR050266">
    <property type="entry name" value="AB_hydrolase_sf"/>
</dbReference>
<dbReference type="InterPro" id="IPR005945">
    <property type="entry name" value="Pro_imino_pep"/>
</dbReference>
<organism evidence="9 10">
    <name type="scientific">Planococcus shenhongbingii</name>
    <dbReference type="NCBI Taxonomy" id="3058398"/>
    <lineage>
        <taxon>Bacteria</taxon>
        <taxon>Bacillati</taxon>
        <taxon>Bacillota</taxon>
        <taxon>Bacilli</taxon>
        <taxon>Bacillales</taxon>
        <taxon>Caryophanaceae</taxon>
        <taxon>Planococcus</taxon>
    </lineage>
</organism>
<evidence type="ECO:0000256" key="3">
    <source>
        <dbReference type="ARBA" id="ARBA00012568"/>
    </source>
</evidence>
<dbReference type="PANTHER" id="PTHR43798">
    <property type="entry name" value="MONOACYLGLYCEROL LIPASE"/>
    <property type="match status" value="1"/>
</dbReference>